<dbReference type="PROSITE" id="PS50113">
    <property type="entry name" value="PAC"/>
    <property type="match status" value="1"/>
</dbReference>
<dbReference type="Gene3D" id="3.30.450.20">
    <property type="entry name" value="PAS domain"/>
    <property type="match status" value="2"/>
</dbReference>
<feature type="transmembrane region" description="Helical" evidence="2">
    <location>
        <begin position="114"/>
        <end position="134"/>
    </location>
</feature>
<keyword evidence="2" id="KW-0812">Transmembrane</keyword>
<dbReference type="SMART" id="SM00091">
    <property type="entry name" value="PAS"/>
    <property type="match status" value="2"/>
</dbReference>
<evidence type="ECO:0000259" key="4">
    <source>
        <dbReference type="PROSITE" id="PS50113"/>
    </source>
</evidence>
<dbReference type="EMBL" id="AP017372">
    <property type="protein sequence ID" value="BAU58073.1"/>
    <property type="molecule type" value="Genomic_DNA"/>
</dbReference>
<feature type="domain" description="PAC" evidence="4">
    <location>
        <begin position="421"/>
        <end position="473"/>
    </location>
</feature>
<evidence type="ECO:0000256" key="2">
    <source>
        <dbReference type="SAM" id="Phobius"/>
    </source>
</evidence>
<dbReference type="NCBIfam" id="TIGR00254">
    <property type="entry name" value="GGDEF"/>
    <property type="match status" value="1"/>
</dbReference>
<dbReference type="Gene3D" id="3.30.70.270">
    <property type="match status" value="1"/>
</dbReference>
<dbReference type="CDD" id="cd01949">
    <property type="entry name" value="GGDEF"/>
    <property type="match status" value="1"/>
</dbReference>
<feature type="transmembrane region" description="Helical" evidence="2">
    <location>
        <begin position="6"/>
        <end position="22"/>
    </location>
</feature>
<dbReference type="Pfam" id="PF00990">
    <property type="entry name" value="GGDEF"/>
    <property type="match status" value="1"/>
</dbReference>
<dbReference type="InterPro" id="IPR000700">
    <property type="entry name" value="PAS-assoc_C"/>
</dbReference>
<evidence type="ECO:0000256" key="1">
    <source>
        <dbReference type="ARBA" id="ARBA00001946"/>
    </source>
</evidence>
<dbReference type="FunFam" id="3.30.70.270:FF:000001">
    <property type="entry name" value="Diguanylate cyclase domain protein"/>
    <property type="match status" value="1"/>
</dbReference>
<dbReference type="PROSITE" id="PS50112">
    <property type="entry name" value="PAS"/>
    <property type="match status" value="1"/>
</dbReference>
<proteinExistence type="predicted"/>
<keyword evidence="2" id="KW-1133">Transmembrane helix</keyword>
<feature type="transmembrane region" description="Helical" evidence="2">
    <location>
        <begin position="60"/>
        <end position="79"/>
    </location>
</feature>
<dbReference type="InterPro" id="IPR052155">
    <property type="entry name" value="Biofilm_reg_signaling"/>
</dbReference>
<dbReference type="SUPFAM" id="SSF55785">
    <property type="entry name" value="PYP-like sensor domain (PAS domain)"/>
    <property type="match status" value="2"/>
</dbReference>
<feature type="domain" description="PAS" evidence="3">
    <location>
        <begin position="347"/>
        <end position="417"/>
    </location>
</feature>
<feature type="transmembrane region" description="Helical" evidence="2">
    <location>
        <begin position="146"/>
        <end position="165"/>
    </location>
</feature>
<dbReference type="GO" id="GO:0003824">
    <property type="term" value="F:catalytic activity"/>
    <property type="evidence" value="ECO:0007669"/>
    <property type="project" value="UniProtKB-ARBA"/>
</dbReference>
<dbReference type="AlphaFoldDB" id="A0A110B595"/>
<dbReference type="OrthoDB" id="9812260at2"/>
<dbReference type="Pfam" id="PF08448">
    <property type="entry name" value="PAS_4"/>
    <property type="match status" value="1"/>
</dbReference>
<gene>
    <name evidence="6" type="ORF">HH1059_13630</name>
</gene>
<dbReference type="InterPro" id="IPR043128">
    <property type="entry name" value="Rev_trsase/Diguanyl_cyclase"/>
</dbReference>
<feature type="transmembrane region" description="Helical" evidence="2">
    <location>
        <begin position="185"/>
        <end position="205"/>
    </location>
</feature>
<keyword evidence="7" id="KW-1185">Reference proteome</keyword>
<dbReference type="InterPro" id="IPR000160">
    <property type="entry name" value="GGDEF_dom"/>
</dbReference>
<evidence type="ECO:0000313" key="6">
    <source>
        <dbReference type="EMBL" id="BAU58073.1"/>
    </source>
</evidence>
<dbReference type="InterPro" id="IPR013656">
    <property type="entry name" value="PAS_4"/>
</dbReference>
<evidence type="ECO:0000313" key="7">
    <source>
        <dbReference type="Proteomes" id="UP000218890"/>
    </source>
</evidence>
<organism evidence="6 7">
    <name type="scientific">Halorhodospira halochloris</name>
    <name type="common">Ectothiorhodospira halochloris</name>
    <dbReference type="NCBI Taxonomy" id="1052"/>
    <lineage>
        <taxon>Bacteria</taxon>
        <taxon>Pseudomonadati</taxon>
        <taxon>Pseudomonadota</taxon>
        <taxon>Gammaproteobacteria</taxon>
        <taxon>Chromatiales</taxon>
        <taxon>Ectothiorhodospiraceae</taxon>
        <taxon>Halorhodospira</taxon>
    </lineage>
</organism>
<dbReference type="SUPFAM" id="SSF55073">
    <property type="entry name" value="Nucleotide cyclase"/>
    <property type="match status" value="1"/>
</dbReference>
<keyword evidence="2" id="KW-0472">Membrane</keyword>
<reference evidence="6" key="1">
    <citation type="submission" date="2016-02" db="EMBL/GenBank/DDBJ databases">
        <title>Halorhodospira halochloris DSM-1059 complete genome, version 2.</title>
        <authorList>
            <person name="Tsukatani Y."/>
        </authorList>
    </citation>
    <scope>NUCLEOTIDE SEQUENCE</scope>
    <source>
        <strain evidence="6">DSM 1059</strain>
    </source>
</reference>
<dbReference type="PROSITE" id="PS50887">
    <property type="entry name" value="GGDEF"/>
    <property type="match status" value="1"/>
</dbReference>
<name>A0A110B595_HALHR</name>
<evidence type="ECO:0000259" key="3">
    <source>
        <dbReference type="PROSITE" id="PS50112"/>
    </source>
</evidence>
<dbReference type="InterPro" id="IPR035965">
    <property type="entry name" value="PAS-like_dom_sf"/>
</dbReference>
<comment type="cofactor">
    <cofactor evidence="1">
        <name>Mg(2+)</name>
        <dbReference type="ChEBI" id="CHEBI:18420"/>
    </cofactor>
</comment>
<accession>A0A110B595</accession>
<dbReference type="Proteomes" id="UP000218890">
    <property type="component" value="Chromosome"/>
</dbReference>
<feature type="transmembrane region" description="Helical" evidence="2">
    <location>
        <begin position="91"/>
        <end position="108"/>
    </location>
</feature>
<protein>
    <submittedName>
        <fullName evidence="6">Diguanylate cyclase/phosphodiesterase with PAS/PAC sensor</fullName>
    </submittedName>
</protein>
<dbReference type="PANTHER" id="PTHR44757:SF2">
    <property type="entry name" value="BIOFILM ARCHITECTURE MAINTENANCE PROTEIN MBAA"/>
    <property type="match status" value="1"/>
</dbReference>
<dbReference type="Pfam" id="PF13426">
    <property type="entry name" value="PAS_9"/>
    <property type="match status" value="1"/>
</dbReference>
<evidence type="ECO:0000259" key="5">
    <source>
        <dbReference type="PROSITE" id="PS50887"/>
    </source>
</evidence>
<dbReference type="KEGG" id="hhk:HH1059_13630"/>
<dbReference type="SMART" id="SM00086">
    <property type="entry name" value="PAC"/>
    <property type="match status" value="2"/>
</dbReference>
<dbReference type="SMART" id="SM00267">
    <property type="entry name" value="GGDEF"/>
    <property type="match status" value="1"/>
</dbReference>
<dbReference type="InterPro" id="IPR001610">
    <property type="entry name" value="PAC"/>
</dbReference>
<dbReference type="NCBIfam" id="TIGR00229">
    <property type="entry name" value="sensory_box"/>
    <property type="match status" value="2"/>
</dbReference>
<feature type="domain" description="GGDEF" evidence="5">
    <location>
        <begin position="505"/>
        <end position="638"/>
    </location>
</feature>
<dbReference type="CDD" id="cd00130">
    <property type="entry name" value="PAS"/>
    <property type="match status" value="1"/>
</dbReference>
<sequence length="652" mass="72768">MDIPTLFLIIALTNLLLGAAMLSMADRPGHSPMWLWSLAALVNTLGHLGFMWHANTPHPALLVISNLMLSCWLALIAEGFRLIQQYRLPRWLLWAPLPVMAISLLPILDNMQARVVVVSAILFGQLAMILFMLFRNWADTPGRGRVIVSIGLSALLLLVGYRFTMASLGGMDATTSILQENITQIVTFNGSLLFYILLALGVIVMTQERAGQILAASEKRFRMLFEESRQPLTLMDQQGYFTAANPAALEQFQLPGPDSLIGRPLTDFAPQQQADGRSSSEYAEDMCQQTLRCGGYECEWQCIRPNGQPFDAMLVLTAIHYEEHPILHVAWKDITQRKAIENQLRINEQKFRTFVEDANDIIYALNLDGTFQYISPNISDILGQDPNEIQGSHFSAIVHPDDVPHCETFLQGVLTTRSKASGLEYRVQHKRYGWQWHVTNASPLLDNDNSIMGMLGIAHDITTRKRAETQFMHMAHHDGLTQLPNRALLMDRLDQAMATASANGKMLALMFIDLDQFKPINDTHGHGVGDLVLQQTAQRLLGCLRDTDTVARIGGDEFVVVLPEISRVENAERLAGIIQHSLDKPFHTDGLKLHVSSSIGIAIYPDHGKDGAELTQNADIAMYYAKQSNSQRIQLFSLEMPDLMHPSAAREG</sequence>
<dbReference type="InterPro" id="IPR029787">
    <property type="entry name" value="Nucleotide_cyclase"/>
</dbReference>
<dbReference type="InterPro" id="IPR000014">
    <property type="entry name" value="PAS"/>
</dbReference>
<dbReference type="RefSeq" id="WP_096409471.1">
    <property type="nucleotide sequence ID" value="NZ_AP017372.2"/>
</dbReference>
<dbReference type="PANTHER" id="PTHR44757">
    <property type="entry name" value="DIGUANYLATE CYCLASE DGCP"/>
    <property type="match status" value="1"/>
</dbReference>
<feature type="transmembrane region" description="Helical" evidence="2">
    <location>
        <begin position="34"/>
        <end position="54"/>
    </location>
</feature>